<dbReference type="InterPro" id="IPR023779">
    <property type="entry name" value="Chromodomain_CS"/>
</dbReference>
<dbReference type="GO" id="GO:0140658">
    <property type="term" value="F:ATP-dependent chromatin remodeler activity"/>
    <property type="evidence" value="ECO:0007669"/>
    <property type="project" value="TreeGrafter"/>
</dbReference>
<feature type="compositionally biased region" description="Basic and acidic residues" evidence="11">
    <location>
        <begin position="1"/>
        <end position="10"/>
    </location>
</feature>
<feature type="domain" description="Helicase C-terminal" evidence="14">
    <location>
        <begin position="778"/>
        <end position="929"/>
    </location>
</feature>
<dbReference type="Gene3D" id="1.10.10.60">
    <property type="entry name" value="Homeodomain-like"/>
    <property type="match status" value="1"/>
</dbReference>
<keyword evidence="6" id="KW-0805">Transcription regulation</keyword>
<accession>A0A7L1FVA1</accession>
<organism evidence="15 16">
    <name type="scientific">Sylvia borin</name>
    <name type="common">Garden warbler</name>
    <dbReference type="NCBI Taxonomy" id="73324"/>
    <lineage>
        <taxon>Eukaryota</taxon>
        <taxon>Metazoa</taxon>
        <taxon>Chordata</taxon>
        <taxon>Craniata</taxon>
        <taxon>Vertebrata</taxon>
        <taxon>Euteleostomi</taxon>
        <taxon>Archelosauria</taxon>
        <taxon>Archosauria</taxon>
        <taxon>Dinosauria</taxon>
        <taxon>Saurischia</taxon>
        <taxon>Theropoda</taxon>
        <taxon>Coelurosauria</taxon>
        <taxon>Aves</taxon>
        <taxon>Neognathae</taxon>
        <taxon>Neoaves</taxon>
        <taxon>Telluraves</taxon>
        <taxon>Australaves</taxon>
        <taxon>Passeriformes</taxon>
        <taxon>Sylvioidea</taxon>
        <taxon>Sylviidae</taxon>
        <taxon>Sylviinae</taxon>
        <taxon>Sylvia</taxon>
    </lineage>
</organism>
<feature type="compositionally biased region" description="Basic and acidic residues" evidence="11">
    <location>
        <begin position="1603"/>
        <end position="1653"/>
    </location>
</feature>
<feature type="compositionally biased region" description="Basic residues" evidence="11">
    <location>
        <begin position="1316"/>
        <end position="1332"/>
    </location>
</feature>
<dbReference type="Pfam" id="PF13907">
    <property type="entry name" value="CHD1-like_C"/>
    <property type="match status" value="1"/>
</dbReference>
<name>A0A7L1FVA1_SYLBO</name>
<dbReference type="FunFam" id="2.40.50.40:FF:000014">
    <property type="entry name" value="Chromodomain-helicase-DNA-binding protein 2 isoform 1"/>
    <property type="match status" value="1"/>
</dbReference>
<dbReference type="Pfam" id="PF18375">
    <property type="entry name" value="CDH1_2_SANT_HL1"/>
    <property type="match status" value="1"/>
</dbReference>
<feature type="compositionally biased region" description="Basic residues" evidence="11">
    <location>
        <begin position="1093"/>
        <end position="1103"/>
    </location>
</feature>
<evidence type="ECO:0000313" key="15">
    <source>
        <dbReference type="EMBL" id="NXN05450.1"/>
    </source>
</evidence>
<dbReference type="SMART" id="SM00487">
    <property type="entry name" value="DEXDc"/>
    <property type="match status" value="1"/>
</dbReference>
<evidence type="ECO:0000256" key="6">
    <source>
        <dbReference type="ARBA" id="ARBA00023015"/>
    </source>
</evidence>
<dbReference type="InterPro" id="IPR023780">
    <property type="entry name" value="Chromo_domain"/>
</dbReference>
<feature type="non-terminal residue" evidence="15">
    <location>
        <position position="1"/>
    </location>
</feature>
<dbReference type="PANTHER" id="PTHR45623:SF7">
    <property type="entry name" value="CHROMODOMAIN-HELICASE-DNA-BINDING PROTEIN 1"/>
    <property type="match status" value="1"/>
</dbReference>
<dbReference type="InterPro" id="IPR027417">
    <property type="entry name" value="P-loop_NTPase"/>
</dbReference>
<keyword evidence="3" id="KW-0547">Nucleotide-binding</keyword>
<dbReference type="CDD" id="cd18793">
    <property type="entry name" value="SF2_C_SNF"/>
    <property type="match status" value="1"/>
</dbReference>
<dbReference type="PANTHER" id="PTHR45623">
    <property type="entry name" value="CHROMODOMAIN-HELICASE-DNA-BINDING PROTEIN 3-RELATED-RELATED"/>
    <property type="match status" value="1"/>
</dbReference>
<feature type="compositionally biased region" description="Basic and acidic residues" evidence="11">
    <location>
        <begin position="1374"/>
        <end position="1450"/>
    </location>
</feature>
<feature type="compositionally biased region" description="Acidic residues" evidence="11">
    <location>
        <begin position="213"/>
        <end position="225"/>
    </location>
</feature>
<dbReference type="Proteomes" id="UP000538515">
    <property type="component" value="Unassembled WGS sequence"/>
</dbReference>
<feature type="compositionally biased region" description="Low complexity" evidence="11">
    <location>
        <begin position="25"/>
        <end position="63"/>
    </location>
</feature>
<feature type="region of interest" description="Disordered" evidence="11">
    <location>
        <begin position="1308"/>
        <end position="1450"/>
    </location>
</feature>
<feature type="region of interest" description="Disordered" evidence="11">
    <location>
        <begin position="1066"/>
        <end position="1106"/>
    </location>
</feature>
<protein>
    <submittedName>
        <fullName evidence="15">CHD1 protein</fullName>
    </submittedName>
</protein>
<dbReference type="InterPro" id="IPR000330">
    <property type="entry name" value="SNF2_N"/>
</dbReference>
<evidence type="ECO:0000256" key="8">
    <source>
        <dbReference type="ARBA" id="ARBA00023163"/>
    </source>
</evidence>
<evidence type="ECO:0000256" key="11">
    <source>
        <dbReference type="SAM" id="MobiDB-lite"/>
    </source>
</evidence>
<comment type="caution">
    <text evidence="15">The sequence shown here is derived from an EMBL/GenBank/DDBJ whole genome shotgun (WGS) entry which is preliminary data.</text>
</comment>
<feature type="compositionally biased region" description="Basic residues" evidence="11">
    <location>
        <begin position="185"/>
        <end position="208"/>
    </location>
</feature>
<proteinExistence type="predicted"/>
<dbReference type="InterPro" id="IPR001650">
    <property type="entry name" value="Helicase_C-like"/>
</dbReference>
<evidence type="ECO:0000259" key="13">
    <source>
        <dbReference type="PROSITE" id="PS51192"/>
    </source>
</evidence>
<evidence type="ECO:0000259" key="12">
    <source>
        <dbReference type="PROSITE" id="PS50013"/>
    </source>
</evidence>
<gene>
    <name evidence="15" type="primary">Chd1_2</name>
    <name evidence="15" type="ORF">SYLBOR_R02676</name>
</gene>
<keyword evidence="4" id="KW-0378">Hydrolase</keyword>
<dbReference type="SMART" id="SM00490">
    <property type="entry name" value="HELICc"/>
    <property type="match status" value="1"/>
</dbReference>
<evidence type="ECO:0000256" key="1">
    <source>
        <dbReference type="ARBA" id="ARBA00004123"/>
    </source>
</evidence>
<keyword evidence="16" id="KW-1185">Reference proteome</keyword>
<evidence type="ECO:0000256" key="5">
    <source>
        <dbReference type="ARBA" id="ARBA00022840"/>
    </source>
</evidence>
<comment type="catalytic activity">
    <reaction evidence="10">
        <text>ATP + H2O = ADP + phosphate + H(+)</text>
        <dbReference type="Rhea" id="RHEA:13065"/>
        <dbReference type="ChEBI" id="CHEBI:15377"/>
        <dbReference type="ChEBI" id="CHEBI:15378"/>
        <dbReference type="ChEBI" id="CHEBI:30616"/>
        <dbReference type="ChEBI" id="CHEBI:43474"/>
        <dbReference type="ChEBI" id="CHEBI:456216"/>
    </reaction>
</comment>
<evidence type="ECO:0000256" key="3">
    <source>
        <dbReference type="ARBA" id="ARBA00022741"/>
    </source>
</evidence>
<dbReference type="FunFam" id="2.40.50.40:FF:000008">
    <property type="entry name" value="Chromodomain-helicase-DNA-binding protein 2 isoform 1"/>
    <property type="match status" value="1"/>
</dbReference>
<feature type="compositionally biased region" description="Low complexity" evidence="11">
    <location>
        <begin position="104"/>
        <end position="117"/>
    </location>
</feature>
<dbReference type="FunFam" id="3.40.50.300:FF:000130">
    <property type="entry name" value="Chromodomain-helicase-DNA-binding protein 2 isoform 1"/>
    <property type="match status" value="1"/>
</dbReference>
<dbReference type="PROSITE" id="PS51194">
    <property type="entry name" value="HELICASE_CTER"/>
    <property type="match status" value="1"/>
</dbReference>
<feature type="compositionally biased region" description="Low complexity" evidence="11">
    <location>
        <begin position="150"/>
        <end position="161"/>
    </location>
</feature>
<feature type="compositionally biased region" description="Basic and acidic residues" evidence="11">
    <location>
        <begin position="1662"/>
        <end position="1750"/>
    </location>
</feature>
<feature type="compositionally biased region" description="Polar residues" evidence="11">
    <location>
        <begin position="1588"/>
        <end position="1601"/>
    </location>
</feature>
<dbReference type="GO" id="GO:0000785">
    <property type="term" value="C:chromatin"/>
    <property type="evidence" value="ECO:0007669"/>
    <property type="project" value="TreeGrafter"/>
</dbReference>
<dbReference type="InterPro" id="IPR040793">
    <property type="entry name" value="CDH1_2_SANT_HL1"/>
</dbReference>
<dbReference type="Pfam" id="PF00271">
    <property type="entry name" value="Helicase_C"/>
    <property type="match status" value="1"/>
</dbReference>
<comment type="subcellular location">
    <subcellularLocation>
        <location evidence="1">Nucleus</location>
    </subcellularLocation>
</comment>
<feature type="region of interest" description="Disordered" evidence="11">
    <location>
        <begin position="1"/>
        <end position="255"/>
    </location>
</feature>
<evidence type="ECO:0000256" key="2">
    <source>
        <dbReference type="ARBA" id="ARBA00022737"/>
    </source>
</evidence>
<feature type="compositionally biased region" description="Basic and acidic residues" evidence="11">
    <location>
        <begin position="242"/>
        <end position="251"/>
    </location>
</feature>
<evidence type="ECO:0000313" key="16">
    <source>
        <dbReference type="Proteomes" id="UP000538515"/>
    </source>
</evidence>
<dbReference type="SUPFAM" id="SSF52540">
    <property type="entry name" value="P-loop containing nucleoside triphosphate hydrolases"/>
    <property type="match status" value="2"/>
</dbReference>
<dbReference type="InterPro" id="IPR025260">
    <property type="entry name" value="CHD1-like_C"/>
</dbReference>
<dbReference type="GO" id="GO:0003677">
    <property type="term" value="F:DNA binding"/>
    <property type="evidence" value="ECO:0007669"/>
    <property type="project" value="UniProtKB-KW"/>
</dbReference>
<dbReference type="InterPro" id="IPR016197">
    <property type="entry name" value="Chromo-like_dom_sf"/>
</dbReference>
<dbReference type="Pfam" id="PF00385">
    <property type="entry name" value="Chromo"/>
    <property type="match status" value="2"/>
</dbReference>
<dbReference type="InterPro" id="IPR049730">
    <property type="entry name" value="SNF2/RAD54-like_C"/>
</dbReference>
<dbReference type="Gene3D" id="3.40.50.10810">
    <property type="entry name" value="Tandem AAA-ATPase domain"/>
    <property type="match status" value="1"/>
</dbReference>
<dbReference type="CDD" id="cd18666">
    <property type="entry name" value="CD1_tandem_CHD1-2_like"/>
    <property type="match status" value="1"/>
</dbReference>
<dbReference type="PROSITE" id="PS00598">
    <property type="entry name" value="CHROMO_1"/>
    <property type="match status" value="2"/>
</dbReference>
<dbReference type="Pfam" id="PF00176">
    <property type="entry name" value="SNF2-rel_dom"/>
    <property type="match status" value="1"/>
</dbReference>
<dbReference type="SMART" id="SM01176">
    <property type="entry name" value="DUF4208"/>
    <property type="match status" value="1"/>
</dbReference>
<dbReference type="InterPro" id="IPR038718">
    <property type="entry name" value="SNF2-like_sf"/>
</dbReference>
<dbReference type="GO" id="GO:0034728">
    <property type="term" value="P:nucleosome organization"/>
    <property type="evidence" value="ECO:0007669"/>
    <property type="project" value="TreeGrafter"/>
</dbReference>
<feature type="compositionally biased region" description="Basic and acidic residues" evidence="11">
    <location>
        <begin position="1775"/>
        <end position="1787"/>
    </location>
</feature>
<dbReference type="PROSITE" id="PS50013">
    <property type="entry name" value="CHROMO_2"/>
    <property type="match status" value="2"/>
</dbReference>
<feature type="compositionally biased region" description="Basic and acidic residues" evidence="11">
    <location>
        <begin position="67"/>
        <end position="86"/>
    </location>
</feature>
<dbReference type="PROSITE" id="PS51192">
    <property type="entry name" value="HELICASE_ATP_BIND_1"/>
    <property type="match status" value="1"/>
</dbReference>
<keyword evidence="2" id="KW-0677">Repeat</keyword>
<dbReference type="Gene3D" id="3.40.50.300">
    <property type="entry name" value="P-loop containing nucleotide triphosphate hydrolases"/>
    <property type="match status" value="1"/>
</dbReference>
<dbReference type="Gene3D" id="2.40.50.40">
    <property type="match status" value="2"/>
</dbReference>
<dbReference type="SMART" id="SM00298">
    <property type="entry name" value="CHROMO"/>
    <property type="match status" value="2"/>
</dbReference>
<evidence type="ECO:0000256" key="7">
    <source>
        <dbReference type="ARBA" id="ARBA00023125"/>
    </source>
</evidence>
<keyword evidence="8" id="KW-0804">Transcription</keyword>
<dbReference type="InterPro" id="IPR014001">
    <property type="entry name" value="Helicase_ATP-bd"/>
</dbReference>
<evidence type="ECO:0000259" key="14">
    <source>
        <dbReference type="PROSITE" id="PS51194"/>
    </source>
</evidence>
<dbReference type="GO" id="GO:0042393">
    <property type="term" value="F:histone binding"/>
    <property type="evidence" value="ECO:0007669"/>
    <property type="project" value="TreeGrafter"/>
</dbReference>
<evidence type="ECO:0000256" key="4">
    <source>
        <dbReference type="ARBA" id="ARBA00022801"/>
    </source>
</evidence>
<dbReference type="GO" id="GO:0005634">
    <property type="term" value="C:nucleus"/>
    <property type="evidence" value="ECO:0007669"/>
    <property type="project" value="UniProtKB-SubCell"/>
</dbReference>
<keyword evidence="7" id="KW-0238">DNA-binding</keyword>
<feature type="domain" description="Chromo" evidence="12">
    <location>
        <begin position="388"/>
        <end position="451"/>
    </location>
</feature>
<dbReference type="FunFam" id="3.40.50.10810:FF:000007">
    <property type="entry name" value="Chromodomain-helicase-DNA-binding protein 2 isoform 1"/>
    <property type="match status" value="1"/>
</dbReference>
<feature type="non-terminal residue" evidence="15">
    <location>
        <position position="1796"/>
    </location>
</feature>
<dbReference type="GO" id="GO:0005524">
    <property type="term" value="F:ATP binding"/>
    <property type="evidence" value="ECO:0007669"/>
    <property type="project" value="UniProtKB-KW"/>
</dbReference>
<keyword evidence="9" id="KW-0539">Nucleus</keyword>
<feature type="domain" description="Chromo" evidence="12">
    <location>
        <begin position="271"/>
        <end position="363"/>
    </location>
</feature>
<dbReference type="InterPro" id="IPR000953">
    <property type="entry name" value="Chromo/chromo_shadow_dom"/>
</dbReference>
<evidence type="ECO:0000256" key="10">
    <source>
        <dbReference type="ARBA" id="ARBA00049360"/>
    </source>
</evidence>
<keyword evidence="5" id="KW-0067">ATP-binding</keyword>
<dbReference type="GO" id="GO:0003682">
    <property type="term" value="F:chromatin binding"/>
    <property type="evidence" value="ECO:0007669"/>
    <property type="project" value="TreeGrafter"/>
</dbReference>
<dbReference type="EMBL" id="VXBG01016314">
    <property type="protein sequence ID" value="NXN05450.1"/>
    <property type="molecule type" value="Genomic_DNA"/>
</dbReference>
<feature type="region of interest" description="Disordered" evidence="11">
    <location>
        <begin position="1580"/>
        <end position="1796"/>
    </location>
</feature>
<feature type="compositionally biased region" description="Acidic residues" evidence="11">
    <location>
        <begin position="118"/>
        <end position="134"/>
    </location>
</feature>
<dbReference type="CDD" id="cd18661">
    <property type="entry name" value="CD2_tandem_CHD1-2_like"/>
    <property type="match status" value="1"/>
</dbReference>
<dbReference type="GO" id="GO:0016887">
    <property type="term" value="F:ATP hydrolysis activity"/>
    <property type="evidence" value="ECO:0007669"/>
    <property type="project" value="TreeGrafter"/>
</dbReference>
<reference evidence="15 16" key="1">
    <citation type="submission" date="2019-09" db="EMBL/GenBank/DDBJ databases">
        <title>Bird 10,000 Genomes (B10K) Project - Family phase.</title>
        <authorList>
            <person name="Zhang G."/>
        </authorList>
    </citation>
    <scope>NUCLEOTIDE SEQUENCE [LARGE SCALE GENOMIC DNA]</scope>
    <source>
        <strain evidence="15">B10K-DU-002-19</strain>
        <tissue evidence="15">Muscle</tissue>
    </source>
</reference>
<dbReference type="SUPFAM" id="SSF54160">
    <property type="entry name" value="Chromo domain-like"/>
    <property type="match status" value="2"/>
</dbReference>
<feature type="domain" description="Helicase ATP-binding" evidence="13">
    <location>
        <begin position="492"/>
        <end position="649"/>
    </location>
</feature>
<evidence type="ECO:0000256" key="9">
    <source>
        <dbReference type="ARBA" id="ARBA00023242"/>
    </source>
</evidence>
<sequence>MNGHSDEESVRNSSGESSRSDDDSGSASASGSGSSSGSSSDGSSSQSGSSDSDSGSESGTQSESESDTSREKKQIQSKPPKLDGSEFWKSSPSILAVQRSAVLKKQQQQQKAVSSDSVSEEDSSSSEDSADDSSSETKKKKHKDEDWQMSGSGSVSGTGSDSESEEDREKSSCEESESDYEPKNKVKSRKPPTRIKPKSGKKSAGPKKRQLDSSEDDDEEEEDDDYDKRGSRRQATVNISYKEAEETKTDSDDLLEVCGEDVPQPEEDEFETIEKFMDSRVGRKGATGAATTIYAVEADGDPNAGFEKSKEPAEVQYLIKWKGWSHIHNTWETEETLKQQNVKGMKKLDNYKKKDQETKRWLKNASPEDVEYYNCQQELTDDLHKQYQIVERIIAHSNQKSAAGYPDYYCKWQGLPYSECSWEDGALIAKKFQARIDEYFSRNQSKTTPFKDCKVLKQRPRFVALKKQPSYIGGHESLELRDYQLNGLNWLAHSWCKGNSCILADEMGLGKTIQTISFLNYLFHEHQLYGPFLLVVPLSTLTSWQREIQTWAPQMNAVVYLGDITSRNMVSISPLMFPPFSTLFSKSFLGGLNWAFIGVDEAHRLKNDDSLLYKTLIDFKSNHRLLITGTPLQNSLKELWSLLHFIMPEKFSSWEDFEEEHGKGREYGYASLHKELEPFLLRRVKKDVEKSLPAKVEQILRMEMSALQKQYYKWILTRNYKALSKGSKGSTSGFLNIMMELKKCCNHCYLIKPPDDNEFYNKQEALQHLIRSSGKLILLDKLLIRLRERGNRVLIFSQMVRMLDILAEYLKYRQFPFQRLDGSIKGELRKQALDHFNAEGSEDFCFLLSTRAGGLGINLASADTVVIFDSDWNPQNDLQEQARAHRIGQKKQVNIYRLVTKASVEEDILERAKKKMVLDHLVIQRMDTTGKTVLHTGSTPSSSTPFNKEELSAILKFGAEELFKEPEGEEEEPQEMDIDEILKRAETRENEPGPLTVGDELLSQFKVANFSNMDEDDIELEPERNSRNWEEIIPEVQRRRIEEEERQKELEEIYMLPRMRNCAKQISFNGSEGRRSRSRRYSGSDSDSVSERKRPKKRGRPRTIPRENIKGFSDAEIRRFIKSYKKFGGPLERLDAVARDAELVDKSETDLRRLGELVHNGCIKALKDNSSGQERAGGRLGKVKGPTFRISGVQVNAKLVISHEEELAPLHKSIPSDPEERKRFCIGCLHWFHWREMKILKKFSFALNILTHLLGIGGVDSLSSVMLPFSPQILPDDPDKKPQAKQLQTRADYLIKLLNKDLARKEAQRLAGAGNSKRRKTRTKKNKVLKAAKLKEEIKSDSSPQPSEKSDEDDDENNKDEIVSVKHPHKKFKAEKENEEKPEPDTGIKKEAEEKRETKEKESKRDLKREKKEKEDKKELKEKDIKEKRENKVKESTQKEKEVKEEKVNEIKSENKEKAKKIPLLDTPVHITASSEPVPISEESEELDQKTFSVCKERMRPVKAALKQLDRPEKGLSEREQLEHTRQCLIKIGDHITECLKEYTNPEQIKQWRKNLWIFVSKFTEFDARKLHKLYKHAIKKRQESQQHNDQNISSNVNTHVIRNPDVERLKENTNHDDSSRDSYSSDRHLSQYHDHHKDRHQGDAYKKSDSRKRPYSAFSNGKDHRDWDHYKQDSRYYSDSKHRKLDDYRSRDHRSSLEGSLKDSRVHTDHRSHSDHRIHSDHRSSSEYSHHKSPRDYRYHSDWQMDHRASGSGPRSPLDQRSPYGSRSPLGHRSPFEHSSDHKSTPEHTWSSRKT</sequence>